<dbReference type="AlphaFoldDB" id="A0A017SEV4"/>
<dbReference type="Proteomes" id="UP000019804">
    <property type="component" value="Unassembled WGS sequence"/>
</dbReference>
<evidence type="ECO:0000313" key="2">
    <source>
        <dbReference type="Proteomes" id="UP000019804"/>
    </source>
</evidence>
<evidence type="ECO:0008006" key="3">
    <source>
        <dbReference type="Google" id="ProtNLM"/>
    </source>
</evidence>
<protein>
    <recommendedName>
        <fullName evidence="3">F-box domain-containing protein</fullName>
    </recommendedName>
</protein>
<dbReference type="GeneID" id="63694805"/>
<dbReference type="OrthoDB" id="5333491at2759"/>
<dbReference type="EMBL" id="KK088422">
    <property type="protein sequence ID" value="EYE95482.1"/>
    <property type="molecule type" value="Genomic_DNA"/>
</dbReference>
<dbReference type="HOGENOM" id="CLU_029473_1_0_1"/>
<name>A0A017SEV4_ASPRC</name>
<gene>
    <name evidence="1" type="ORF">EURHEDRAFT_386345</name>
</gene>
<proteinExistence type="predicted"/>
<reference evidence="2" key="1">
    <citation type="journal article" date="2014" name="Nat. Commun.">
        <title>Genomic adaptations of the halophilic Dead Sea filamentous fungus Eurotium rubrum.</title>
        <authorList>
            <person name="Kis-Papo T."/>
            <person name="Weig A.R."/>
            <person name="Riley R."/>
            <person name="Persoh D."/>
            <person name="Salamov A."/>
            <person name="Sun H."/>
            <person name="Lipzen A."/>
            <person name="Wasser S.P."/>
            <person name="Rambold G."/>
            <person name="Grigoriev I.V."/>
            <person name="Nevo E."/>
        </authorList>
    </citation>
    <scope>NUCLEOTIDE SEQUENCE [LARGE SCALE GENOMIC DNA]</scope>
    <source>
        <strain evidence="2">CBS 135680</strain>
    </source>
</reference>
<sequence>MESLSQEILELIIPHLFETPPIKNPTPGDPKPVLNVAQYATISRKWQNAVERFTMADIKKYSTDLDMFRQVFSSPRRRNFLRKLDYEIDLPAYSKNRIFCIERRREIKANNEAFSRGVTDFFDVISSWRTQGIDLTLGASSPTDYGRRPPELDSGLSHERWSFEDNYLTLDEVSLSQSPSIEALSIANGTRYLHPSAIGKIIASLPSLERLTLELSAPKAKQVEMQNEHRLCLAKALESPSISNLRTLNIYTERGIPCNHNFKNRPDDPNYPDGDVLNVAIRKLAENTRLTNLNLTEDWLVSPALFNGEKTFPYLEKVQIQGALITYDGRWYYTGNPTDVEAYYEQSRDDTYDVDDSDSNSSFNSEFGDSLPECREVLLNGGDPQHMWRTQPDPQMFDPLMKIMATAVLRMPSLQNLYFSMGMSSMFYHGITFEYLNPGEHPEWFEYPRKTVELDTTRCYVTIMPEARWDVPGDIATLWKKIVGDKGVVAVEPFPM</sequence>
<keyword evidence="2" id="KW-1185">Reference proteome</keyword>
<accession>A0A017SEV4</accession>
<dbReference type="RefSeq" id="XP_040639170.1">
    <property type="nucleotide sequence ID" value="XM_040779681.1"/>
</dbReference>
<evidence type="ECO:0000313" key="1">
    <source>
        <dbReference type="EMBL" id="EYE95482.1"/>
    </source>
</evidence>
<dbReference type="STRING" id="1388766.A0A017SEV4"/>
<organism evidence="1 2">
    <name type="scientific">Aspergillus ruber (strain CBS 135680)</name>
    <dbReference type="NCBI Taxonomy" id="1388766"/>
    <lineage>
        <taxon>Eukaryota</taxon>
        <taxon>Fungi</taxon>
        <taxon>Dikarya</taxon>
        <taxon>Ascomycota</taxon>
        <taxon>Pezizomycotina</taxon>
        <taxon>Eurotiomycetes</taxon>
        <taxon>Eurotiomycetidae</taxon>
        <taxon>Eurotiales</taxon>
        <taxon>Aspergillaceae</taxon>
        <taxon>Aspergillus</taxon>
        <taxon>Aspergillus subgen. Aspergillus</taxon>
    </lineage>
</organism>